<protein>
    <submittedName>
        <fullName evidence="2">tRNA (Adenosine(37)-N6)-threonylcarbamoyltransferase complex dimerization subunit type 1 TsaB</fullName>
    </submittedName>
</protein>
<organism evidence="2 3">
    <name type="scientific">Candidatus Pelethenecus faecipullorum</name>
    <dbReference type="NCBI Taxonomy" id="2840900"/>
    <lineage>
        <taxon>Bacteria</taxon>
        <taxon>Bacillati</taxon>
        <taxon>Mycoplasmatota</taxon>
        <taxon>Mollicutes</taxon>
        <taxon>Candidatus Pelethenecus</taxon>
    </lineage>
</organism>
<evidence type="ECO:0000259" key="1">
    <source>
        <dbReference type="Pfam" id="PF00814"/>
    </source>
</evidence>
<dbReference type="EMBL" id="DVLF01000082">
    <property type="protein sequence ID" value="HIT49894.1"/>
    <property type="molecule type" value="Genomic_DNA"/>
</dbReference>
<proteinExistence type="predicted"/>
<dbReference type="Gene3D" id="3.30.420.40">
    <property type="match status" value="2"/>
</dbReference>
<accession>A0A9D1KK29</accession>
<reference evidence="2" key="1">
    <citation type="submission" date="2020-10" db="EMBL/GenBank/DDBJ databases">
        <authorList>
            <person name="Gilroy R."/>
        </authorList>
    </citation>
    <scope>NUCLEOTIDE SEQUENCE</scope>
    <source>
        <strain evidence="2">ChiW17-6978</strain>
    </source>
</reference>
<dbReference type="SUPFAM" id="SSF53067">
    <property type="entry name" value="Actin-like ATPase domain"/>
    <property type="match status" value="1"/>
</dbReference>
<comment type="caution">
    <text evidence="2">The sequence shown here is derived from an EMBL/GenBank/DDBJ whole genome shotgun (WGS) entry which is preliminary data.</text>
</comment>
<dbReference type="Proteomes" id="UP000886758">
    <property type="component" value="Unassembled WGS sequence"/>
</dbReference>
<dbReference type="GO" id="GO:0002949">
    <property type="term" value="P:tRNA threonylcarbamoyladenosine modification"/>
    <property type="evidence" value="ECO:0007669"/>
    <property type="project" value="InterPro"/>
</dbReference>
<dbReference type="InterPro" id="IPR000905">
    <property type="entry name" value="Gcp-like_dom"/>
</dbReference>
<gene>
    <name evidence="2" type="primary">tsaB</name>
    <name evidence="2" type="ORF">IAD46_02585</name>
</gene>
<dbReference type="Pfam" id="PF00814">
    <property type="entry name" value="TsaD"/>
    <property type="match status" value="1"/>
</dbReference>
<reference evidence="2" key="2">
    <citation type="journal article" date="2021" name="PeerJ">
        <title>Extensive microbial diversity within the chicken gut microbiome revealed by metagenomics and culture.</title>
        <authorList>
            <person name="Gilroy R."/>
            <person name="Ravi A."/>
            <person name="Getino M."/>
            <person name="Pursley I."/>
            <person name="Horton D.L."/>
            <person name="Alikhan N.F."/>
            <person name="Baker D."/>
            <person name="Gharbi K."/>
            <person name="Hall N."/>
            <person name="Watson M."/>
            <person name="Adriaenssens E.M."/>
            <person name="Foster-Nyarko E."/>
            <person name="Jarju S."/>
            <person name="Secka A."/>
            <person name="Antonio M."/>
            <person name="Oren A."/>
            <person name="Chaudhuri R.R."/>
            <person name="La Ragione R."/>
            <person name="Hildebrand F."/>
            <person name="Pallen M.J."/>
        </authorList>
    </citation>
    <scope>NUCLEOTIDE SEQUENCE</scope>
    <source>
        <strain evidence="2">ChiW17-6978</strain>
    </source>
</reference>
<dbReference type="NCBIfam" id="TIGR03725">
    <property type="entry name" value="T6A_YeaZ"/>
    <property type="match status" value="1"/>
</dbReference>
<feature type="domain" description="Gcp-like" evidence="1">
    <location>
        <begin position="33"/>
        <end position="130"/>
    </location>
</feature>
<dbReference type="InterPro" id="IPR043129">
    <property type="entry name" value="ATPase_NBD"/>
</dbReference>
<evidence type="ECO:0000313" key="3">
    <source>
        <dbReference type="Proteomes" id="UP000886758"/>
    </source>
</evidence>
<name>A0A9D1KK29_9MOLU</name>
<sequence>MKTLILDSATKLLYTALIDEKTVLYESYIKGQNDHAKSIFVEIEKACTQAKINLADVDRVIVGVGPGSYTGVRMAVTVGKMMATMGKNIDLYQISTLLLMASGKHGIIESTIDARHGNCFGCIYDMDQKTYLHREELVEKTVLDAYEVTDKVTEEDFQVDPFVVVKLAAFVEEPHLLVPNYLRETEAERKLK</sequence>
<dbReference type="AlphaFoldDB" id="A0A9D1KK29"/>
<evidence type="ECO:0000313" key="2">
    <source>
        <dbReference type="EMBL" id="HIT49894.1"/>
    </source>
</evidence>
<dbReference type="InterPro" id="IPR022496">
    <property type="entry name" value="T6A_TsaB"/>
</dbReference>